<name>A1RT25_PYRIL</name>
<accession>A1RT25</accession>
<sequence length="121" mass="14144">MRFLTRLVRTIEQLERVSQKCGDEDLRSLVADLYRQLTVVVNILEKIYSVYSELDLLIKTDLRLEPGLYIEAPQQPEKLSEYLERLKKEGYDPNKVISYLLGTDVAQIELRNGEIYIKPKV</sequence>
<dbReference type="eggNOG" id="arCOG05698">
    <property type="taxonomic scope" value="Archaea"/>
</dbReference>
<keyword evidence="2" id="KW-1185">Reference proteome</keyword>
<proteinExistence type="predicted"/>
<dbReference type="Proteomes" id="UP000002595">
    <property type="component" value="Chromosome"/>
</dbReference>
<gene>
    <name evidence="1" type="ordered locus">Pisl_0931</name>
</gene>
<organism evidence="1 2">
    <name type="scientific">Pyrobaculum islandicum (strain DSM 4184 / JCM 9189 / GEO3)</name>
    <dbReference type="NCBI Taxonomy" id="384616"/>
    <lineage>
        <taxon>Archaea</taxon>
        <taxon>Thermoproteota</taxon>
        <taxon>Thermoprotei</taxon>
        <taxon>Thermoproteales</taxon>
        <taxon>Thermoproteaceae</taxon>
        <taxon>Pyrobaculum</taxon>
    </lineage>
</organism>
<dbReference type="HOGENOM" id="CLU_2021637_0_0_2"/>
<dbReference type="OrthoDB" id="27652at2157"/>
<dbReference type="KEGG" id="pis:Pisl_0931"/>
<evidence type="ECO:0000313" key="1">
    <source>
        <dbReference type="EMBL" id="ABL88107.1"/>
    </source>
</evidence>
<reference evidence="1" key="1">
    <citation type="submission" date="2006-12" db="EMBL/GenBank/DDBJ databases">
        <title>Complete sequence of Pyrobaculum islandicum DSM 4184.</title>
        <authorList>
            <person name="Copeland A."/>
            <person name="Lucas S."/>
            <person name="Lapidus A."/>
            <person name="Barry K."/>
            <person name="Detter J.C."/>
            <person name="Glavina del Rio T."/>
            <person name="Dalin E."/>
            <person name="Tice H."/>
            <person name="Pitluck S."/>
            <person name="Meincke L."/>
            <person name="Brettin T."/>
            <person name="Bruce D."/>
            <person name="Han C."/>
            <person name="Tapia R."/>
            <person name="Gilna P."/>
            <person name="Schmutz J."/>
            <person name="Larimer F."/>
            <person name="Land M."/>
            <person name="Hauser L."/>
            <person name="Kyrpides N."/>
            <person name="Mikhailova N."/>
            <person name="Cozen A.E."/>
            <person name="Fitz-Gibbon S.T."/>
            <person name="House C.H."/>
            <person name="Saltikov C."/>
            <person name="Lowe T."/>
            <person name="Richardson P."/>
        </authorList>
    </citation>
    <scope>NUCLEOTIDE SEQUENCE [LARGE SCALE GENOMIC DNA]</scope>
    <source>
        <strain evidence="1">DSM 4184</strain>
    </source>
</reference>
<evidence type="ECO:0000313" key="2">
    <source>
        <dbReference type="Proteomes" id="UP000002595"/>
    </source>
</evidence>
<dbReference type="RefSeq" id="WP_011762682.1">
    <property type="nucleotide sequence ID" value="NC_008701.1"/>
</dbReference>
<dbReference type="AlphaFoldDB" id="A1RT25"/>
<dbReference type="STRING" id="384616.Pisl_0931"/>
<dbReference type="GeneID" id="4617811"/>
<dbReference type="EMBL" id="CP000504">
    <property type="protein sequence ID" value="ABL88107.1"/>
    <property type="molecule type" value="Genomic_DNA"/>
</dbReference>
<protein>
    <submittedName>
        <fullName evidence="1">Uncharacterized protein</fullName>
    </submittedName>
</protein>